<keyword evidence="3" id="KW-1185">Reference proteome</keyword>
<accession>A0A516PWF0</accession>
<keyword evidence="2" id="KW-0808">Transferase</keyword>
<feature type="domain" description="N-acetyltransferase" evidence="1">
    <location>
        <begin position="121"/>
        <end position="255"/>
    </location>
</feature>
<reference evidence="2 3" key="1">
    <citation type="submission" date="2019-07" db="EMBL/GenBank/DDBJ databases">
        <title>Microlunatus dokdonensis sp. nov. isolated from the rhizospheric soil of the wild plant Elymus tsukushiensis.</title>
        <authorList>
            <person name="Ghim S.-Y."/>
            <person name="Hwang Y.-J."/>
            <person name="Son J.-S."/>
            <person name="Shin J.-H."/>
        </authorList>
    </citation>
    <scope>NUCLEOTIDE SEQUENCE [LARGE SCALE GENOMIC DNA]</scope>
    <source>
        <strain evidence="2 3">KUDC0627</strain>
    </source>
</reference>
<evidence type="ECO:0000313" key="3">
    <source>
        <dbReference type="Proteomes" id="UP000319263"/>
    </source>
</evidence>
<dbReference type="EMBL" id="CP041692">
    <property type="protein sequence ID" value="QDP95505.1"/>
    <property type="molecule type" value="Genomic_DNA"/>
</dbReference>
<dbReference type="PROSITE" id="PS51186">
    <property type="entry name" value="GNAT"/>
    <property type="match status" value="1"/>
</dbReference>
<dbReference type="OrthoDB" id="4824241at2"/>
<sequence length="257" mass="28422">MEANSEAIIRLAWARQLSLADDALEDSGHLIMVERDDVLSFIRVCGAEVLAGPAGLLQRIDDDHRPPNAFDQGHEQQGAHQLDRLTDPHLLFGLLSDEQRRTARLLGCAELFYTDQYCDHPRLDGAAINSDPEAAAAVQRCCPPDDVTETELDHPSQRYVLYDDSDEPVALAMAQDWMQVIAPLSVLVGLPFRGRGWGRLVAAAAVNDLLDAGQIPGWRTRSQNRASMAVAHRLGFERKGSQTTVLLNFMNDNSTRQ</sequence>
<dbReference type="Gene3D" id="3.40.630.30">
    <property type="match status" value="1"/>
</dbReference>
<dbReference type="InterPro" id="IPR000182">
    <property type="entry name" value="GNAT_dom"/>
</dbReference>
<dbReference type="KEGG" id="mik:FOE78_05935"/>
<dbReference type="Pfam" id="PF00583">
    <property type="entry name" value="Acetyltransf_1"/>
    <property type="match status" value="1"/>
</dbReference>
<dbReference type="Proteomes" id="UP000319263">
    <property type="component" value="Chromosome"/>
</dbReference>
<dbReference type="SUPFAM" id="SSF55729">
    <property type="entry name" value="Acyl-CoA N-acyltransferases (Nat)"/>
    <property type="match status" value="1"/>
</dbReference>
<dbReference type="InterPro" id="IPR016181">
    <property type="entry name" value="Acyl_CoA_acyltransferase"/>
</dbReference>
<dbReference type="RefSeq" id="WP_143985477.1">
    <property type="nucleotide sequence ID" value="NZ_CP041692.1"/>
</dbReference>
<dbReference type="AlphaFoldDB" id="A0A516PWF0"/>
<dbReference type="GO" id="GO:0016747">
    <property type="term" value="F:acyltransferase activity, transferring groups other than amino-acyl groups"/>
    <property type="evidence" value="ECO:0007669"/>
    <property type="project" value="InterPro"/>
</dbReference>
<protein>
    <submittedName>
        <fullName evidence="2">GNAT family N-acetyltransferase</fullName>
    </submittedName>
</protein>
<proteinExistence type="predicted"/>
<evidence type="ECO:0000313" key="2">
    <source>
        <dbReference type="EMBL" id="QDP95505.1"/>
    </source>
</evidence>
<gene>
    <name evidence="2" type="ORF">FOE78_05935</name>
</gene>
<organism evidence="2 3">
    <name type="scientific">Microlunatus elymi</name>
    <dbReference type="NCBI Taxonomy" id="2596828"/>
    <lineage>
        <taxon>Bacteria</taxon>
        <taxon>Bacillati</taxon>
        <taxon>Actinomycetota</taxon>
        <taxon>Actinomycetes</taxon>
        <taxon>Propionibacteriales</taxon>
        <taxon>Propionibacteriaceae</taxon>
        <taxon>Microlunatus</taxon>
    </lineage>
</organism>
<name>A0A516PWF0_9ACTN</name>
<evidence type="ECO:0000259" key="1">
    <source>
        <dbReference type="PROSITE" id="PS51186"/>
    </source>
</evidence>